<sequence>MLAAGTADDDMVFRFIPLPEEYITKPDPQSQRRPAEEYCTMSCIDRETIVFVCLDSYSQGHPIDKATLTTWTLKFLLTNHWVWEKDGMSPLCVGDLLDDLPITKDDRKLLIPSCSVISIDRAHHVVTYLRVTKFEYKRERGHWGAATGYDLSIDMYGGKVLNWSSPSQVRPYSQILRTGTSLSLSI</sequence>
<feature type="domain" description="DUF1618" evidence="1">
    <location>
        <begin position="7"/>
        <end position="125"/>
    </location>
</feature>
<dbReference type="AlphaFoldDB" id="A0A1E5UJX2"/>
<reference evidence="2 3" key="1">
    <citation type="submission" date="2016-09" db="EMBL/GenBank/DDBJ databases">
        <title>The draft genome of Dichanthelium oligosanthes: A C3 panicoid grass species.</title>
        <authorList>
            <person name="Studer A.J."/>
            <person name="Schnable J.C."/>
            <person name="Brutnell T.P."/>
        </authorList>
    </citation>
    <scope>NUCLEOTIDE SEQUENCE [LARGE SCALE GENOMIC DNA]</scope>
    <source>
        <strain evidence="3">cv. Kellogg 1175</strain>
        <tissue evidence="2">Leaf</tissue>
    </source>
</reference>
<keyword evidence="3" id="KW-1185">Reference proteome</keyword>
<protein>
    <recommendedName>
        <fullName evidence="1">DUF1618 domain-containing protein</fullName>
    </recommendedName>
</protein>
<name>A0A1E5UJX2_9POAL</name>
<evidence type="ECO:0000313" key="3">
    <source>
        <dbReference type="Proteomes" id="UP000095767"/>
    </source>
</evidence>
<accession>A0A1E5UJX2</accession>
<proteinExistence type="predicted"/>
<dbReference type="Pfam" id="PF07762">
    <property type="entry name" value="DUF1618"/>
    <property type="match status" value="1"/>
</dbReference>
<dbReference type="PANTHER" id="PTHR33086:SF52">
    <property type="entry name" value="OS09G0128900 PROTEIN"/>
    <property type="match status" value="1"/>
</dbReference>
<dbReference type="InterPro" id="IPR011676">
    <property type="entry name" value="DUF1618"/>
</dbReference>
<gene>
    <name evidence="2" type="ORF">BAE44_0025833</name>
</gene>
<organism evidence="2 3">
    <name type="scientific">Dichanthelium oligosanthes</name>
    <dbReference type="NCBI Taxonomy" id="888268"/>
    <lineage>
        <taxon>Eukaryota</taxon>
        <taxon>Viridiplantae</taxon>
        <taxon>Streptophyta</taxon>
        <taxon>Embryophyta</taxon>
        <taxon>Tracheophyta</taxon>
        <taxon>Spermatophyta</taxon>
        <taxon>Magnoliopsida</taxon>
        <taxon>Liliopsida</taxon>
        <taxon>Poales</taxon>
        <taxon>Poaceae</taxon>
        <taxon>PACMAD clade</taxon>
        <taxon>Panicoideae</taxon>
        <taxon>Panicodae</taxon>
        <taxon>Paniceae</taxon>
        <taxon>Dichantheliinae</taxon>
        <taxon>Dichanthelium</taxon>
    </lineage>
</organism>
<dbReference type="PANTHER" id="PTHR33086">
    <property type="entry name" value="OS05G0468200 PROTEIN-RELATED"/>
    <property type="match status" value="1"/>
</dbReference>
<dbReference type="Proteomes" id="UP000095767">
    <property type="component" value="Unassembled WGS sequence"/>
</dbReference>
<evidence type="ECO:0000259" key="1">
    <source>
        <dbReference type="Pfam" id="PF07762"/>
    </source>
</evidence>
<evidence type="ECO:0000313" key="2">
    <source>
        <dbReference type="EMBL" id="OEL13147.1"/>
    </source>
</evidence>
<dbReference type="EMBL" id="LWDX02074365">
    <property type="protein sequence ID" value="OEL13147.1"/>
    <property type="molecule type" value="Genomic_DNA"/>
</dbReference>
<dbReference type="OrthoDB" id="693254at2759"/>
<comment type="caution">
    <text evidence="2">The sequence shown here is derived from an EMBL/GenBank/DDBJ whole genome shotgun (WGS) entry which is preliminary data.</text>
</comment>